<dbReference type="GO" id="GO:0016114">
    <property type="term" value="P:terpenoid biosynthetic process"/>
    <property type="evidence" value="ECO:0007669"/>
    <property type="project" value="UniProtKB-UniRule"/>
</dbReference>
<keyword evidence="2 5" id="KW-0479">Metal-binding</keyword>
<dbReference type="PANTHER" id="PTHR30426">
    <property type="entry name" value="4-HYDROXY-3-METHYLBUT-2-ENYL DIPHOSPHATE REDUCTASE"/>
    <property type="match status" value="1"/>
</dbReference>
<protein>
    <recommendedName>
        <fullName evidence="5">4-hydroxy-3-methylbut-2-enyl diphosphate reductase</fullName>
        <shortName evidence="5">HMBPP reductase</shortName>
        <ecNumber evidence="5">1.17.7.4</ecNumber>
    </recommendedName>
</protein>
<feature type="binding site" evidence="5">
    <location>
        <position position="146"/>
    </location>
    <ligand>
        <name>isopentenyl diphosphate</name>
        <dbReference type="ChEBI" id="CHEBI:128769"/>
    </ligand>
</feature>
<keyword evidence="5" id="KW-0414">Isoprene biosynthesis</keyword>
<feature type="binding site" evidence="5">
    <location>
        <position position="96"/>
    </location>
    <ligand>
        <name>(2E)-4-hydroxy-3-methylbut-2-enyl diphosphate</name>
        <dbReference type="ChEBI" id="CHEBI:128753"/>
    </ligand>
</feature>
<feature type="compositionally biased region" description="Low complexity" evidence="6">
    <location>
        <begin position="1"/>
        <end position="17"/>
    </location>
</feature>
<dbReference type="GO" id="GO:0019288">
    <property type="term" value="P:isopentenyl diphosphate biosynthetic process, methylerythritol 4-phosphate pathway"/>
    <property type="evidence" value="ECO:0007669"/>
    <property type="project" value="UniProtKB-UniRule"/>
</dbReference>
<dbReference type="AlphaFoldDB" id="A0A5D9C859"/>
<feature type="binding site" evidence="5">
    <location>
        <position position="96"/>
    </location>
    <ligand>
        <name>dimethylallyl diphosphate</name>
        <dbReference type="ChEBI" id="CHEBI:57623"/>
    </ligand>
</feature>
<comment type="catalytic activity">
    <reaction evidence="5">
        <text>isopentenyl diphosphate + 2 oxidized [2Fe-2S]-[ferredoxin] + H2O = (2E)-4-hydroxy-3-methylbut-2-enyl diphosphate + 2 reduced [2Fe-2S]-[ferredoxin] + 2 H(+)</text>
        <dbReference type="Rhea" id="RHEA:24488"/>
        <dbReference type="Rhea" id="RHEA-COMP:10000"/>
        <dbReference type="Rhea" id="RHEA-COMP:10001"/>
        <dbReference type="ChEBI" id="CHEBI:15377"/>
        <dbReference type="ChEBI" id="CHEBI:15378"/>
        <dbReference type="ChEBI" id="CHEBI:33737"/>
        <dbReference type="ChEBI" id="CHEBI:33738"/>
        <dbReference type="ChEBI" id="CHEBI:128753"/>
        <dbReference type="ChEBI" id="CHEBI:128769"/>
        <dbReference type="EC" id="1.17.7.4"/>
    </reaction>
</comment>
<feature type="binding site" evidence="5">
    <location>
        <position position="63"/>
    </location>
    <ligand>
        <name>dimethylallyl diphosphate</name>
        <dbReference type="ChEBI" id="CHEBI:57623"/>
    </ligand>
</feature>
<evidence type="ECO:0000313" key="7">
    <source>
        <dbReference type="EMBL" id="TZG27312.1"/>
    </source>
</evidence>
<keyword evidence="3 5" id="KW-0408">Iron</keyword>
<reference evidence="7 8" key="1">
    <citation type="submission" date="2019-08" db="EMBL/GenBank/DDBJ databases">
        <authorList>
            <person name="Wang G."/>
            <person name="Xu Z."/>
        </authorList>
    </citation>
    <scope>NUCLEOTIDE SEQUENCE [LARGE SCALE GENOMIC DNA]</scope>
    <source>
        <strain evidence="7 8">ZX</strain>
    </source>
</reference>
<feature type="binding site" evidence="5">
    <location>
        <position position="187"/>
    </location>
    <ligand>
        <name>(2E)-4-hydroxy-3-methylbut-2-enyl diphosphate</name>
        <dbReference type="ChEBI" id="CHEBI:128753"/>
    </ligand>
</feature>
<evidence type="ECO:0000256" key="4">
    <source>
        <dbReference type="ARBA" id="ARBA00023014"/>
    </source>
</evidence>
<comment type="similarity">
    <text evidence="5">Belongs to the IspH family.</text>
</comment>
<feature type="binding site" evidence="5">
    <location>
        <position position="245"/>
    </location>
    <ligand>
        <name>(2E)-4-hydroxy-3-methylbut-2-enyl diphosphate</name>
        <dbReference type="ChEBI" id="CHEBI:128753"/>
    </ligand>
</feature>
<dbReference type="GO" id="GO:0051745">
    <property type="term" value="F:4-hydroxy-3-methylbut-2-enyl diphosphate reductase activity"/>
    <property type="evidence" value="ECO:0007669"/>
    <property type="project" value="UniProtKB-UniRule"/>
</dbReference>
<dbReference type="Gene3D" id="3.40.1010.20">
    <property type="entry name" value="4-hydroxy-3-methylbut-2-enyl diphosphate reductase, catalytic domain"/>
    <property type="match status" value="2"/>
</dbReference>
<feature type="binding site" evidence="5">
    <location>
        <position position="245"/>
    </location>
    <ligand>
        <name>dimethylallyl diphosphate</name>
        <dbReference type="ChEBI" id="CHEBI:57623"/>
    </ligand>
</feature>
<dbReference type="EMBL" id="VTOU01000002">
    <property type="protein sequence ID" value="TZG27312.1"/>
    <property type="molecule type" value="Genomic_DNA"/>
</dbReference>
<gene>
    <name evidence="5 7" type="primary">ispH</name>
    <name evidence="7" type="ORF">FYJ91_06775</name>
</gene>
<dbReference type="InterPro" id="IPR003451">
    <property type="entry name" value="LytB/IspH"/>
</dbReference>
<feature type="binding site" evidence="5">
    <location>
        <position position="246"/>
    </location>
    <ligand>
        <name>dimethylallyl diphosphate</name>
        <dbReference type="ChEBI" id="CHEBI:57623"/>
    </ligand>
</feature>
<evidence type="ECO:0000256" key="1">
    <source>
        <dbReference type="ARBA" id="ARBA00022485"/>
    </source>
</evidence>
<feature type="binding site" evidence="5">
    <location>
        <position position="217"/>
    </location>
    <ligand>
        <name>[4Fe-4S] cluster</name>
        <dbReference type="ChEBI" id="CHEBI:49883"/>
    </ligand>
</feature>
<keyword evidence="8" id="KW-1185">Reference proteome</keyword>
<dbReference type="UniPathway" id="UPA00059">
    <property type="reaction ID" value="UER00105"/>
</dbReference>
<comment type="cofactor">
    <cofactor evidence="5">
        <name>[4Fe-4S] cluster</name>
        <dbReference type="ChEBI" id="CHEBI:49883"/>
    </cofactor>
    <text evidence="5">Binds 1 [4Fe-4S] cluster per subunit.</text>
</comment>
<feature type="binding site" evidence="5">
    <location>
        <position position="118"/>
    </location>
    <ligand>
        <name>[4Fe-4S] cluster</name>
        <dbReference type="ChEBI" id="CHEBI:49883"/>
    </ligand>
</feature>
<dbReference type="UniPathway" id="UPA00056">
    <property type="reaction ID" value="UER00097"/>
</dbReference>
<evidence type="ECO:0000313" key="8">
    <source>
        <dbReference type="Proteomes" id="UP000322077"/>
    </source>
</evidence>
<feature type="binding site" evidence="5">
    <location>
        <position position="34"/>
    </location>
    <ligand>
        <name>[4Fe-4S] cluster</name>
        <dbReference type="ChEBI" id="CHEBI:49883"/>
    </ligand>
</feature>
<feature type="region of interest" description="Disordered" evidence="6">
    <location>
        <begin position="1"/>
        <end position="21"/>
    </location>
</feature>
<proteinExistence type="inferred from homology"/>
<accession>A0A5D9C859</accession>
<dbReference type="PANTHER" id="PTHR30426:SF0">
    <property type="entry name" value="4-HYDROXY-3-METHYLBUT-2-ENYL DIPHOSPHATE REDUCTASE"/>
    <property type="match status" value="1"/>
</dbReference>
<dbReference type="Pfam" id="PF02401">
    <property type="entry name" value="LYTB"/>
    <property type="match status" value="1"/>
</dbReference>
<evidence type="ECO:0000256" key="3">
    <source>
        <dbReference type="ARBA" id="ARBA00023004"/>
    </source>
</evidence>
<keyword evidence="4 5" id="KW-0411">Iron-sulfur</keyword>
<dbReference type="EC" id="1.17.7.4" evidence="5"/>
<sequence>MPSPASPGASLSASPRSTRPRPMHVVLAAPRGFCAGVTRAIDAVERALSQFGPPVYVRRPIVHNRSVMQHLEAHGAVFVREVEDVPEGAVLILSAHGVAPDIIAAAEARNLRVFDAVCPLVDKVHREVRRHHRDGRHVILIGHRGHPEIDGTLGQLPAGAADVVATADEVEHLPETARGPVAYAIQTTFAVEEARRIVESLEARFPGIAGPQGSDICYATTNRQSAVRTIARRVDAFIIVGESFSSNACRLVEVARAAGCENVQLVADLSELDFAKLEESGSIGITAAASTPAQSVSAVLEGLGRSFDLSTEQVGNQEEGVTFRQVALC</sequence>
<dbReference type="GO" id="GO:0050992">
    <property type="term" value="P:dimethylallyl diphosphate biosynthetic process"/>
    <property type="evidence" value="ECO:0007669"/>
    <property type="project" value="UniProtKB-UniRule"/>
</dbReference>
<feature type="binding site" evidence="5">
    <location>
        <position position="63"/>
    </location>
    <ligand>
        <name>(2E)-4-hydroxy-3-methylbut-2-enyl diphosphate</name>
        <dbReference type="ChEBI" id="CHEBI:128753"/>
    </ligand>
</feature>
<feature type="binding site" evidence="5">
    <location>
        <position position="245"/>
    </location>
    <ligand>
        <name>isopentenyl diphosphate</name>
        <dbReference type="ChEBI" id="CHEBI:128769"/>
    </ligand>
</feature>
<comment type="pathway">
    <text evidence="5">Isoprenoid biosynthesis; isopentenyl diphosphate biosynthesis via DXP pathway; isopentenyl diphosphate from 1-deoxy-D-xylulose 5-phosphate: step 6/6.</text>
</comment>
<feature type="binding site" evidence="5">
    <location>
        <position position="246"/>
    </location>
    <ligand>
        <name>isopentenyl diphosphate</name>
        <dbReference type="ChEBI" id="CHEBI:128769"/>
    </ligand>
</feature>
<evidence type="ECO:0000256" key="5">
    <source>
        <dbReference type="HAMAP-Rule" id="MF_00191"/>
    </source>
</evidence>
<feature type="binding site" evidence="5">
    <location>
        <position position="247"/>
    </location>
    <ligand>
        <name>dimethylallyl diphosphate</name>
        <dbReference type="ChEBI" id="CHEBI:57623"/>
    </ligand>
</feature>
<keyword evidence="1 5" id="KW-0004">4Fe-4S</keyword>
<keyword evidence="5 7" id="KW-0560">Oxidoreductase</keyword>
<feature type="binding site" evidence="5">
    <location>
        <position position="247"/>
    </location>
    <ligand>
        <name>isopentenyl diphosphate</name>
        <dbReference type="ChEBI" id="CHEBI:128769"/>
    </ligand>
</feature>
<dbReference type="CDD" id="cd13944">
    <property type="entry name" value="lytB_ispH"/>
    <property type="match status" value="1"/>
</dbReference>
<comment type="caution">
    <text evidence="7">The sequence shown here is derived from an EMBL/GenBank/DDBJ whole genome shotgun (WGS) entry which is preliminary data.</text>
</comment>
<evidence type="ECO:0000256" key="6">
    <source>
        <dbReference type="SAM" id="MobiDB-lite"/>
    </source>
</evidence>
<feature type="binding site" evidence="5">
    <location>
        <position position="96"/>
    </location>
    <ligand>
        <name>isopentenyl diphosphate</name>
        <dbReference type="ChEBI" id="CHEBI:128769"/>
    </ligand>
</feature>
<dbReference type="NCBIfam" id="TIGR00216">
    <property type="entry name" value="ispH_lytB"/>
    <property type="match status" value="1"/>
</dbReference>
<dbReference type="HAMAP" id="MF_00191">
    <property type="entry name" value="IspH"/>
    <property type="match status" value="1"/>
</dbReference>
<feature type="binding site" evidence="5">
    <location>
        <position position="290"/>
    </location>
    <ligand>
        <name>(2E)-4-hydroxy-3-methylbut-2-enyl diphosphate</name>
        <dbReference type="ChEBI" id="CHEBI:128753"/>
    </ligand>
</feature>
<dbReference type="GO" id="GO:0051539">
    <property type="term" value="F:4 iron, 4 sulfur cluster binding"/>
    <property type="evidence" value="ECO:0007669"/>
    <property type="project" value="UniProtKB-UniRule"/>
</dbReference>
<name>A0A5D9C859_9SPHN</name>
<feature type="binding site" evidence="5">
    <location>
        <position position="290"/>
    </location>
    <ligand>
        <name>isopentenyl diphosphate</name>
        <dbReference type="ChEBI" id="CHEBI:128769"/>
    </ligand>
</feature>
<feature type="active site" description="Proton donor" evidence="5">
    <location>
        <position position="148"/>
    </location>
</feature>
<feature type="binding site" evidence="5">
    <location>
        <position position="146"/>
    </location>
    <ligand>
        <name>dimethylallyl diphosphate</name>
        <dbReference type="ChEBI" id="CHEBI:57623"/>
    </ligand>
</feature>
<comment type="catalytic activity">
    <reaction evidence="5">
        <text>dimethylallyl diphosphate + 2 oxidized [2Fe-2S]-[ferredoxin] + H2O = (2E)-4-hydroxy-3-methylbut-2-enyl diphosphate + 2 reduced [2Fe-2S]-[ferredoxin] + 2 H(+)</text>
        <dbReference type="Rhea" id="RHEA:24825"/>
        <dbReference type="Rhea" id="RHEA-COMP:10000"/>
        <dbReference type="Rhea" id="RHEA-COMP:10001"/>
        <dbReference type="ChEBI" id="CHEBI:15377"/>
        <dbReference type="ChEBI" id="CHEBI:15378"/>
        <dbReference type="ChEBI" id="CHEBI:33737"/>
        <dbReference type="ChEBI" id="CHEBI:33738"/>
        <dbReference type="ChEBI" id="CHEBI:57623"/>
        <dbReference type="ChEBI" id="CHEBI:128753"/>
        <dbReference type="EC" id="1.17.7.4"/>
    </reaction>
</comment>
<evidence type="ECO:0000256" key="2">
    <source>
        <dbReference type="ARBA" id="ARBA00022723"/>
    </source>
</evidence>
<feature type="binding site" evidence="5">
    <location>
        <position position="290"/>
    </location>
    <ligand>
        <name>dimethylallyl diphosphate</name>
        <dbReference type="ChEBI" id="CHEBI:57623"/>
    </ligand>
</feature>
<comment type="pathway">
    <text evidence="5">Isoprenoid biosynthesis; dimethylallyl diphosphate biosynthesis; dimethylallyl diphosphate from (2E)-4-hydroxy-3-methylbutenyl diphosphate: step 1/1.</text>
</comment>
<organism evidence="7 8">
    <name type="scientific">Sphingomonas montanisoli</name>
    <dbReference type="NCBI Taxonomy" id="2606412"/>
    <lineage>
        <taxon>Bacteria</taxon>
        <taxon>Pseudomonadati</taxon>
        <taxon>Pseudomonadota</taxon>
        <taxon>Alphaproteobacteria</taxon>
        <taxon>Sphingomonadales</taxon>
        <taxon>Sphingomonadaceae</taxon>
        <taxon>Sphingomonas</taxon>
    </lineage>
</organism>
<dbReference type="Gene3D" id="3.40.50.11270">
    <property type="match status" value="1"/>
</dbReference>
<feature type="binding site" evidence="5">
    <location>
        <position position="63"/>
    </location>
    <ligand>
        <name>isopentenyl diphosphate</name>
        <dbReference type="ChEBI" id="CHEBI:128769"/>
    </ligand>
</feature>
<feature type="binding site" evidence="5">
    <location>
        <position position="246"/>
    </location>
    <ligand>
        <name>(2E)-4-hydroxy-3-methylbut-2-enyl diphosphate</name>
        <dbReference type="ChEBI" id="CHEBI:128753"/>
    </ligand>
</feature>
<dbReference type="GO" id="GO:0046872">
    <property type="term" value="F:metal ion binding"/>
    <property type="evidence" value="ECO:0007669"/>
    <property type="project" value="UniProtKB-KW"/>
</dbReference>
<feature type="binding site" evidence="5">
    <location>
        <position position="247"/>
    </location>
    <ligand>
        <name>(2E)-4-hydroxy-3-methylbut-2-enyl diphosphate</name>
        <dbReference type="ChEBI" id="CHEBI:128753"/>
    </ligand>
</feature>
<comment type="function">
    <text evidence="5">Catalyzes the conversion of 1-hydroxy-2-methyl-2-(E)-butenyl 4-diphosphate (HMBPP) into a mixture of isopentenyl diphosphate (IPP) and dimethylallyl diphosphate (DMAPP). Acts in the terminal step of the DOXP/MEP pathway for isoprenoid precursor biosynthesis.</text>
</comment>
<feature type="binding site" evidence="5">
    <location>
        <position position="146"/>
    </location>
    <ligand>
        <name>(2E)-4-hydroxy-3-methylbut-2-enyl diphosphate</name>
        <dbReference type="ChEBI" id="CHEBI:128753"/>
    </ligand>
</feature>
<dbReference type="Proteomes" id="UP000322077">
    <property type="component" value="Unassembled WGS sequence"/>
</dbReference>